<keyword evidence="2 4" id="KW-0689">Ribosomal protein</keyword>
<dbReference type="InterPro" id="IPR014721">
    <property type="entry name" value="Ribsml_uS5_D2-typ_fold_subgr"/>
</dbReference>
<dbReference type="Gene3D" id="3.30.160.20">
    <property type="match status" value="1"/>
</dbReference>
<dbReference type="SUPFAM" id="SSF54211">
    <property type="entry name" value="Ribosomal protein S5 domain 2-like"/>
    <property type="match status" value="1"/>
</dbReference>
<dbReference type="InterPro" id="IPR018192">
    <property type="entry name" value="Ribosomal_uS5_N_CS"/>
</dbReference>
<dbReference type="PANTHER" id="PTHR13718">
    <property type="entry name" value="RIBOSOMAL S SUBUNIT"/>
    <property type="match status" value="1"/>
</dbReference>
<dbReference type="Pfam" id="PF03719">
    <property type="entry name" value="Ribosomal_S5_C"/>
    <property type="match status" value="1"/>
</dbReference>
<protein>
    <submittedName>
        <fullName evidence="7">30S ribosomal protein S5</fullName>
    </submittedName>
</protein>
<reference evidence="7 8" key="1">
    <citation type="journal article" date="2023" name="Mol. Ecol. Resour.">
        <title>Chromosome-level genome assembly of a triploid poplar Populus alba 'Berolinensis'.</title>
        <authorList>
            <person name="Chen S."/>
            <person name="Yu Y."/>
            <person name="Wang X."/>
            <person name="Wang S."/>
            <person name="Zhang T."/>
            <person name="Zhou Y."/>
            <person name="He R."/>
            <person name="Meng N."/>
            <person name="Wang Y."/>
            <person name="Liu W."/>
            <person name="Liu Z."/>
            <person name="Liu J."/>
            <person name="Guo Q."/>
            <person name="Huang H."/>
            <person name="Sederoff R.R."/>
            <person name="Wang G."/>
            <person name="Qu G."/>
            <person name="Chen S."/>
        </authorList>
    </citation>
    <scope>NUCLEOTIDE SEQUENCE [LARGE SCALE GENOMIC DNA]</scope>
    <source>
        <strain evidence="7">SC-2020</strain>
    </source>
</reference>
<dbReference type="GO" id="GO:0003729">
    <property type="term" value="F:mRNA binding"/>
    <property type="evidence" value="ECO:0007669"/>
    <property type="project" value="UniProtKB-ARBA"/>
</dbReference>
<dbReference type="InterPro" id="IPR013810">
    <property type="entry name" value="Ribosomal_uS5_N"/>
</dbReference>
<accession>A0AAD6W5F3</accession>
<feature type="domain" description="S5 DRBM" evidence="6">
    <location>
        <begin position="148"/>
        <end position="211"/>
    </location>
</feature>
<evidence type="ECO:0000259" key="6">
    <source>
        <dbReference type="PROSITE" id="PS50881"/>
    </source>
</evidence>
<dbReference type="EMBL" id="JAQIZT010000004">
    <property type="protein sequence ID" value="KAJ6999842.1"/>
    <property type="molecule type" value="Genomic_DNA"/>
</dbReference>
<organism evidence="7 8">
    <name type="scientific">Populus alba x Populus x berolinensis</name>
    <dbReference type="NCBI Taxonomy" id="444605"/>
    <lineage>
        <taxon>Eukaryota</taxon>
        <taxon>Viridiplantae</taxon>
        <taxon>Streptophyta</taxon>
        <taxon>Embryophyta</taxon>
        <taxon>Tracheophyta</taxon>
        <taxon>Spermatophyta</taxon>
        <taxon>Magnoliopsida</taxon>
        <taxon>eudicotyledons</taxon>
        <taxon>Gunneridae</taxon>
        <taxon>Pentapetalae</taxon>
        <taxon>rosids</taxon>
        <taxon>fabids</taxon>
        <taxon>Malpighiales</taxon>
        <taxon>Salicaceae</taxon>
        <taxon>Saliceae</taxon>
        <taxon>Populus</taxon>
    </lineage>
</organism>
<proteinExistence type="inferred from homology"/>
<dbReference type="PANTHER" id="PTHR13718:SF61">
    <property type="entry name" value="SMALL RIBOSOMAL SUBUNIT PROTEIN US5M"/>
    <property type="match status" value="1"/>
</dbReference>
<evidence type="ECO:0000256" key="5">
    <source>
        <dbReference type="RuleBase" id="RU003823"/>
    </source>
</evidence>
<evidence type="ECO:0000256" key="1">
    <source>
        <dbReference type="ARBA" id="ARBA00008945"/>
    </source>
</evidence>
<keyword evidence="3 4" id="KW-0687">Ribonucleoprotein</keyword>
<dbReference type="Pfam" id="PF00333">
    <property type="entry name" value="Ribosomal_S5"/>
    <property type="match status" value="1"/>
</dbReference>
<keyword evidence="8" id="KW-1185">Reference proteome</keyword>
<dbReference type="PROSITE" id="PS00585">
    <property type="entry name" value="RIBOSOMAL_S5"/>
    <property type="match status" value="1"/>
</dbReference>
<comment type="similarity">
    <text evidence="1 5">Belongs to the universal ribosomal protein uS5 family.</text>
</comment>
<comment type="caution">
    <text evidence="7">The sequence shown here is derived from an EMBL/GenBank/DDBJ whole genome shotgun (WGS) entry which is preliminary data.</text>
</comment>
<dbReference type="GO" id="GO:0005763">
    <property type="term" value="C:mitochondrial small ribosomal subunit"/>
    <property type="evidence" value="ECO:0007669"/>
    <property type="project" value="TreeGrafter"/>
</dbReference>
<dbReference type="InterPro" id="IPR000851">
    <property type="entry name" value="Ribosomal_uS5"/>
</dbReference>
<dbReference type="SUPFAM" id="SSF54768">
    <property type="entry name" value="dsRNA-binding domain-like"/>
    <property type="match status" value="1"/>
</dbReference>
<name>A0AAD6W5F3_9ROSI</name>
<dbReference type="PROSITE" id="PS50881">
    <property type="entry name" value="S5_DSRBD"/>
    <property type="match status" value="1"/>
</dbReference>
<dbReference type="AlphaFoldDB" id="A0AAD6W5F3"/>
<dbReference type="Gene3D" id="3.30.230.10">
    <property type="match status" value="1"/>
</dbReference>
<evidence type="ECO:0000256" key="2">
    <source>
        <dbReference type="ARBA" id="ARBA00022980"/>
    </source>
</evidence>
<dbReference type="FunFam" id="3.30.230.10:FF:000002">
    <property type="entry name" value="30S ribosomal protein S5"/>
    <property type="match status" value="1"/>
</dbReference>
<dbReference type="InterPro" id="IPR020568">
    <property type="entry name" value="Ribosomal_Su5_D2-typ_SF"/>
</dbReference>
<evidence type="ECO:0000256" key="4">
    <source>
        <dbReference type="PROSITE-ProRule" id="PRU00268"/>
    </source>
</evidence>
<evidence type="ECO:0000313" key="8">
    <source>
        <dbReference type="Proteomes" id="UP001164929"/>
    </source>
</evidence>
<dbReference type="InterPro" id="IPR005324">
    <property type="entry name" value="Ribosomal_uS5_C"/>
</dbReference>
<evidence type="ECO:0000313" key="7">
    <source>
        <dbReference type="EMBL" id="KAJ6999842.1"/>
    </source>
</evidence>
<dbReference type="GO" id="GO:0003735">
    <property type="term" value="F:structural constituent of ribosome"/>
    <property type="evidence" value="ECO:0007669"/>
    <property type="project" value="UniProtKB-UniRule"/>
</dbReference>
<dbReference type="GO" id="GO:0006412">
    <property type="term" value="P:translation"/>
    <property type="evidence" value="ECO:0007669"/>
    <property type="project" value="InterPro"/>
</dbReference>
<gene>
    <name evidence="7" type="ORF">NC653_010558</name>
</gene>
<dbReference type="Proteomes" id="UP001164929">
    <property type="component" value="Chromosome 4"/>
</dbReference>
<evidence type="ECO:0000256" key="3">
    <source>
        <dbReference type="ARBA" id="ARBA00023274"/>
    </source>
</evidence>
<sequence>MAITTVTLSSLSLHSTTTPRLSFLKPTTKLHPLSLSISPLSYHPKIITIITKANSSDIDTSFFDNLNPEEDFVFDPPTPPEDYIPPPSFDEGPLETEEEIAAAYEELYGPAYSGVSVLGKDIYVMDSKVKKTSGWGSRVKKEKIKDGFDERVVQVRRVTKVVKGGKQLHFRAVVIVGDKQGRVGVGVGKAKEVIVAVQKSALNARRNIITVPMTKYLTFPHRSEGDFGAAKVMLRPASPGTGVIAGGAVRIVLEMAGVENALGKQLRNRNWKLNNWLIAVLAFYLNGFSRFCNDQILIVLFQESRKWSFIRYKMTILQQLYFCKENDIKLHPISQLGIPISLMLSKNVSLSIIKLFHNKIIGKVRLNYQMKTDSIVD</sequence>